<accession>A0ACB8REK5</accession>
<evidence type="ECO:0000313" key="2">
    <source>
        <dbReference type="Proteomes" id="UP000814033"/>
    </source>
</evidence>
<dbReference type="EMBL" id="MU276085">
    <property type="protein sequence ID" value="KAI0042076.1"/>
    <property type="molecule type" value="Genomic_DNA"/>
</dbReference>
<proteinExistence type="predicted"/>
<sequence length="316" mass="34732">MSAFYIPPNGVYFRLVGQDSQRVLFSRTHAQPEVGNIAAASKYSDQLFTLIPGTGARSGEYMIQGKNTQKVLISRSAGNPTVGHIDRNPDVERDDTWFKLEPGTDKAAQTFRLLCSSTNTVLLSGVGANPVYNEPGPPSAIQSRHYFSFLFEDIKDLRVDNLEFHVELSKITWSTPVTIQSKTLSNSSDEEKEMTFKVYERTLHKGRFKYGTGFTLADGTVVGGPKPDIAEGAVILDPAIDGWIIGQEVTYNKWFHKSYPVKLGPRATVNAVASVKRGDLEVPYTIYLTSDSAGVTVESRGTWYGFATGDLSVSTV</sequence>
<reference evidence="1" key="1">
    <citation type="submission" date="2021-02" db="EMBL/GenBank/DDBJ databases">
        <authorList>
            <consortium name="DOE Joint Genome Institute"/>
            <person name="Ahrendt S."/>
            <person name="Looney B.P."/>
            <person name="Miyauchi S."/>
            <person name="Morin E."/>
            <person name="Drula E."/>
            <person name="Courty P.E."/>
            <person name="Chicoki N."/>
            <person name="Fauchery L."/>
            <person name="Kohler A."/>
            <person name="Kuo A."/>
            <person name="Labutti K."/>
            <person name="Pangilinan J."/>
            <person name="Lipzen A."/>
            <person name="Riley R."/>
            <person name="Andreopoulos W."/>
            <person name="He G."/>
            <person name="Johnson J."/>
            <person name="Barry K.W."/>
            <person name="Grigoriev I.V."/>
            <person name="Nagy L."/>
            <person name="Hibbett D."/>
            <person name="Henrissat B."/>
            <person name="Matheny P.B."/>
            <person name="Labbe J."/>
            <person name="Martin F."/>
        </authorList>
    </citation>
    <scope>NUCLEOTIDE SEQUENCE</scope>
    <source>
        <strain evidence="1">FP105234-sp</strain>
    </source>
</reference>
<protein>
    <submittedName>
        <fullName evidence="1">Hemolytic lectin LSLb</fullName>
    </submittedName>
</protein>
<name>A0ACB8REK5_9AGAM</name>
<keyword evidence="2" id="KW-1185">Reference proteome</keyword>
<gene>
    <name evidence="1" type="ORF">FA95DRAFT_616376</name>
</gene>
<organism evidence="1 2">
    <name type="scientific">Auriscalpium vulgare</name>
    <dbReference type="NCBI Taxonomy" id="40419"/>
    <lineage>
        <taxon>Eukaryota</taxon>
        <taxon>Fungi</taxon>
        <taxon>Dikarya</taxon>
        <taxon>Basidiomycota</taxon>
        <taxon>Agaricomycotina</taxon>
        <taxon>Agaricomycetes</taxon>
        <taxon>Russulales</taxon>
        <taxon>Auriscalpiaceae</taxon>
        <taxon>Auriscalpium</taxon>
    </lineage>
</organism>
<reference evidence="1" key="2">
    <citation type="journal article" date="2022" name="New Phytol.">
        <title>Evolutionary transition to the ectomycorrhizal habit in the genomes of a hyperdiverse lineage of mushroom-forming fungi.</title>
        <authorList>
            <person name="Looney B."/>
            <person name="Miyauchi S."/>
            <person name="Morin E."/>
            <person name="Drula E."/>
            <person name="Courty P.E."/>
            <person name="Kohler A."/>
            <person name="Kuo A."/>
            <person name="LaButti K."/>
            <person name="Pangilinan J."/>
            <person name="Lipzen A."/>
            <person name="Riley R."/>
            <person name="Andreopoulos W."/>
            <person name="He G."/>
            <person name="Johnson J."/>
            <person name="Nolan M."/>
            <person name="Tritt A."/>
            <person name="Barry K.W."/>
            <person name="Grigoriev I.V."/>
            <person name="Nagy L.G."/>
            <person name="Hibbett D."/>
            <person name="Henrissat B."/>
            <person name="Matheny P.B."/>
            <person name="Labbe J."/>
            <person name="Martin F.M."/>
        </authorList>
    </citation>
    <scope>NUCLEOTIDE SEQUENCE</scope>
    <source>
        <strain evidence="1">FP105234-sp</strain>
    </source>
</reference>
<evidence type="ECO:0000313" key="1">
    <source>
        <dbReference type="EMBL" id="KAI0042076.1"/>
    </source>
</evidence>
<dbReference type="Proteomes" id="UP000814033">
    <property type="component" value="Unassembled WGS sequence"/>
</dbReference>
<comment type="caution">
    <text evidence="1">The sequence shown here is derived from an EMBL/GenBank/DDBJ whole genome shotgun (WGS) entry which is preliminary data.</text>
</comment>